<dbReference type="PROSITE" id="PS51720">
    <property type="entry name" value="G_AIG1"/>
    <property type="match status" value="1"/>
</dbReference>
<dbReference type="InterPro" id="IPR006703">
    <property type="entry name" value="G_AIG1"/>
</dbReference>
<feature type="domain" description="AIG1-type G" evidence="5">
    <location>
        <begin position="8"/>
        <end position="237"/>
    </location>
</feature>
<feature type="compositionally biased region" description="Basic and acidic residues" evidence="4">
    <location>
        <begin position="262"/>
        <end position="275"/>
    </location>
</feature>
<feature type="region of interest" description="Disordered" evidence="4">
    <location>
        <begin position="262"/>
        <end position="285"/>
    </location>
</feature>
<proteinExistence type="inferred from homology"/>
<organism evidence="6 7">
    <name type="scientific">Parambassis ranga</name>
    <name type="common">Indian glassy fish</name>
    <dbReference type="NCBI Taxonomy" id="210632"/>
    <lineage>
        <taxon>Eukaryota</taxon>
        <taxon>Metazoa</taxon>
        <taxon>Chordata</taxon>
        <taxon>Craniata</taxon>
        <taxon>Vertebrata</taxon>
        <taxon>Euteleostomi</taxon>
        <taxon>Actinopterygii</taxon>
        <taxon>Neopterygii</taxon>
        <taxon>Teleostei</taxon>
        <taxon>Neoteleostei</taxon>
        <taxon>Acanthomorphata</taxon>
        <taxon>Ovalentaria</taxon>
        <taxon>Ambassidae</taxon>
        <taxon>Parambassis</taxon>
    </lineage>
</organism>
<dbReference type="InterPro" id="IPR045058">
    <property type="entry name" value="GIMA/IAN/Toc"/>
</dbReference>
<keyword evidence="3" id="KW-0342">GTP-binding</keyword>
<feature type="compositionally biased region" description="Polar residues" evidence="4">
    <location>
        <begin position="315"/>
        <end position="329"/>
    </location>
</feature>
<evidence type="ECO:0000313" key="6">
    <source>
        <dbReference type="Proteomes" id="UP000515145"/>
    </source>
</evidence>
<name>A0A6P7K0D3_9TELE</name>
<dbReference type="SUPFAM" id="SSF52540">
    <property type="entry name" value="P-loop containing nucleoside triphosphate hydrolases"/>
    <property type="match status" value="1"/>
</dbReference>
<keyword evidence="2" id="KW-0547">Nucleotide-binding</keyword>
<accession>A0A6P7K0D3</accession>
<protein>
    <submittedName>
        <fullName evidence="7">GTPase IMAP family member 7</fullName>
    </submittedName>
</protein>
<feature type="region of interest" description="Disordered" evidence="4">
    <location>
        <begin position="307"/>
        <end position="339"/>
    </location>
</feature>
<evidence type="ECO:0000313" key="7">
    <source>
        <dbReference type="RefSeq" id="XP_028282713.1"/>
    </source>
</evidence>
<evidence type="ECO:0000256" key="3">
    <source>
        <dbReference type="ARBA" id="ARBA00023134"/>
    </source>
</evidence>
<sequence>MENWITPADSHKLLLVGPRRTGKSSSGNTLLGGEVFDTRGGGVSTAADAVTSGCHLTVVDAQGWGSAEESVTREEKIEQLRALSLCGSGGPHVVLLVIPLLDFTESERGVVERRMEIFTDAVWRHTMVLFTFGDCLKARGRSVQQHIQSGGPALCWLMEKCRYRYHVLNNKAAKQERLKQKVQCDDRKQEGQWWKKNGAGGMGQEQKQVRELLSKVEDMLEENGGWHFSLHMYQRLEEEWSRREQQLRARLEAETYVERRQQKTAETKVKVKPELEQSVETEASWRKEPEKKEECVKTKIRRGEDKKQRLMVEFSRQSSTEEGWNTSSDSGEEREEGRAMVEVERMKIISYWPEGQRLNSSPIRSLA</sequence>
<dbReference type="PANTHER" id="PTHR10903">
    <property type="entry name" value="GTPASE, IMAP FAMILY MEMBER-RELATED"/>
    <property type="match status" value="1"/>
</dbReference>
<evidence type="ECO:0000259" key="5">
    <source>
        <dbReference type="PROSITE" id="PS51720"/>
    </source>
</evidence>
<evidence type="ECO:0000256" key="1">
    <source>
        <dbReference type="ARBA" id="ARBA00008535"/>
    </source>
</evidence>
<gene>
    <name evidence="7" type="primary">LOC114449334</name>
</gene>
<reference evidence="7" key="1">
    <citation type="submission" date="2025-08" db="UniProtKB">
        <authorList>
            <consortium name="RefSeq"/>
        </authorList>
    </citation>
    <scope>IDENTIFICATION</scope>
</reference>
<evidence type="ECO:0000256" key="4">
    <source>
        <dbReference type="SAM" id="MobiDB-lite"/>
    </source>
</evidence>
<evidence type="ECO:0000256" key="2">
    <source>
        <dbReference type="ARBA" id="ARBA00022741"/>
    </source>
</evidence>
<dbReference type="RefSeq" id="XP_028282713.1">
    <property type="nucleotide sequence ID" value="XM_028426912.1"/>
</dbReference>
<dbReference type="Gene3D" id="3.40.50.300">
    <property type="entry name" value="P-loop containing nucleotide triphosphate hydrolases"/>
    <property type="match status" value="1"/>
</dbReference>
<dbReference type="OrthoDB" id="8954335at2759"/>
<dbReference type="GeneID" id="114449334"/>
<comment type="similarity">
    <text evidence="1">Belongs to the TRAFAC class TrmE-Era-EngA-EngB-Septin-like GTPase superfamily. AIG1/Toc34/Toc159-like paraseptin GTPase family. IAN subfamily.</text>
</comment>
<dbReference type="InterPro" id="IPR027417">
    <property type="entry name" value="P-loop_NTPase"/>
</dbReference>
<keyword evidence="6" id="KW-1185">Reference proteome</keyword>
<dbReference type="Proteomes" id="UP000515145">
    <property type="component" value="Chromosome 17"/>
</dbReference>
<dbReference type="InParanoid" id="A0A6P7K0D3"/>
<dbReference type="GO" id="GO:0005525">
    <property type="term" value="F:GTP binding"/>
    <property type="evidence" value="ECO:0007669"/>
    <property type="project" value="UniProtKB-KW"/>
</dbReference>
<dbReference type="PANTHER" id="PTHR10903:SF107">
    <property type="entry name" value="GTPASE IMAP FAMILY MEMBER 4-LIKE-RELATED"/>
    <property type="match status" value="1"/>
</dbReference>
<dbReference type="Pfam" id="PF04548">
    <property type="entry name" value="AIG1"/>
    <property type="match status" value="1"/>
</dbReference>
<dbReference type="AlphaFoldDB" id="A0A6P7K0D3"/>